<dbReference type="Gene3D" id="3.30.1390.30">
    <property type="entry name" value="Penicillin-binding protein 2a, domain 3"/>
    <property type="match status" value="1"/>
</dbReference>
<dbReference type="Pfam" id="PF03717">
    <property type="entry name" value="PBP_dimer"/>
    <property type="match status" value="1"/>
</dbReference>
<evidence type="ECO:0000256" key="14">
    <source>
        <dbReference type="SAM" id="Phobius"/>
    </source>
</evidence>
<keyword evidence="18" id="KW-1185">Reference proteome</keyword>
<keyword evidence="7 14" id="KW-0812">Transmembrane</keyword>
<evidence type="ECO:0000256" key="6">
    <source>
        <dbReference type="ARBA" id="ARBA00022670"/>
    </source>
</evidence>
<feature type="transmembrane region" description="Helical" evidence="14">
    <location>
        <begin position="12"/>
        <end position="30"/>
    </location>
</feature>
<dbReference type="EMBL" id="CP009910">
    <property type="protein sequence ID" value="AJA90502.1"/>
    <property type="molecule type" value="Genomic_DNA"/>
</dbReference>
<dbReference type="PANTHER" id="PTHR30627:SF2">
    <property type="entry name" value="PEPTIDOGLYCAN D,D-TRANSPEPTIDASE MRDA"/>
    <property type="match status" value="1"/>
</dbReference>
<dbReference type="InterPro" id="IPR017790">
    <property type="entry name" value="Penicillin-binding_protein_2"/>
</dbReference>
<dbReference type="InterPro" id="IPR001460">
    <property type="entry name" value="PCN-bd_Tpept"/>
</dbReference>
<evidence type="ECO:0000256" key="1">
    <source>
        <dbReference type="ARBA" id="ARBA00004167"/>
    </source>
</evidence>
<evidence type="ECO:0000259" key="15">
    <source>
        <dbReference type="Pfam" id="PF00905"/>
    </source>
</evidence>
<dbReference type="GO" id="GO:0071555">
    <property type="term" value="P:cell wall organization"/>
    <property type="evidence" value="ECO:0007669"/>
    <property type="project" value="UniProtKB-KW"/>
</dbReference>
<keyword evidence="9" id="KW-0133">Cell shape</keyword>
<evidence type="ECO:0000256" key="4">
    <source>
        <dbReference type="ARBA" id="ARBA00022519"/>
    </source>
</evidence>
<dbReference type="SUPFAM" id="SSF56519">
    <property type="entry name" value="Penicillin binding protein dimerisation domain"/>
    <property type="match status" value="1"/>
</dbReference>
<name>A0A0A7V2R6_9SPIR</name>
<dbReference type="Pfam" id="PF00905">
    <property type="entry name" value="Transpeptidase"/>
    <property type="match status" value="1"/>
</dbReference>
<dbReference type="SUPFAM" id="SSF56601">
    <property type="entry name" value="beta-lactamase/transpeptidase-like"/>
    <property type="match status" value="1"/>
</dbReference>
<evidence type="ECO:0000256" key="9">
    <source>
        <dbReference type="ARBA" id="ARBA00022960"/>
    </source>
</evidence>
<proteinExistence type="predicted"/>
<organism evidence="17 18">
    <name type="scientific">Borreliella chilensis</name>
    <dbReference type="NCBI Taxonomy" id="1245910"/>
    <lineage>
        <taxon>Bacteria</taxon>
        <taxon>Pseudomonadati</taxon>
        <taxon>Spirochaetota</taxon>
        <taxon>Spirochaetia</taxon>
        <taxon>Spirochaetales</taxon>
        <taxon>Borreliaceae</taxon>
        <taxon>Borreliella</taxon>
    </lineage>
</organism>
<dbReference type="HOGENOM" id="CLU_009289_1_2_12"/>
<evidence type="ECO:0000256" key="5">
    <source>
        <dbReference type="ARBA" id="ARBA00022645"/>
    </source>
</evidence>
<evidence type="ECO:0000313" key="18">
    <source>
        <dbReference type="Proteomes" id="UP000030940"/>
    </source>
</evidence>
<dbReference type="GO" id="GO:0005886">
    <property type="term" value="C:plasma membrane"/>
    <property type="evidence" value="ECO:0007669"/>
    <property type="project" value="UniProtKB-SubCell"/>
</dbReference>
<dbReference type="GO" id="GO:0071972">
    <property type="term" value="F:peptidoglycan L,D-transpeptidase activity"/>
    <property type="evidence" value="ECO:0007669"/>
    <property type="project" value="TreeGrafter"/>
</dbReference>
<evidence type="ECO:0000313" key="17">
    <source>
        <dbReference type="EMBL" id="AJA90502.1"/>
    </source>
</evidence>
<dbReference type="KEGG" id="bchi:OY14_03595"/>
<dbReference type="InterPro" id="IPR050515">
    <property type="entry name" value="Beta-lactam/transpept"/>
</dbReference>
<keyword evidence="6" id="KW-0645">Protease</keyword>
<evidence type="ECO:0000256" key="8">
    <source>
        <dbReference type="ARBA" id="ARBA00022801"/>
    </source>
</evidence>
<keyword evidence="13" id="KW-0961">Cell wall biogenesis/degradation</keyword>
<dbReference type="NCBIfam" id="TIGR03423">
    <property type="entry name" value="pbp2_mrdA"/>
    <property type="match status" value="1"/>
</dbReference>
<dbReference type="PANTHER" id="PTHR30627">
    <property type="entry name" value="PEPTIDOGLYCAN D,D-TRANSPEPTIDASE"/>
    <property type="match status" value="1"/>
</dbReference>
<evidence type="ECO:0000256" key="13">
    <source>
        <dbReference type="ARBA" id="ARBA00023316"/>
    </source>
</evidence>
<evidence type="ECO:0000256" key="3">
    <source>
        <dbReference type="ARBA" id="ARBA00022475"/>
    </source>
</evidence>
<dbReference type="STRING" id="1245910.OY14_03595"/>
<dbReference type="InterPro" id="IPR036138">
    <property type="entry name" value="PBP_dimer_sf"/>
</dbReference>
<keyword evidence="4" id="KW-0997">Cell inner membrane</keyword>
<dbReference type="GO" id="GO:0009002">
    <property type="term" value="F:serine-type D-Ala-D-Ala carboxypeptidase activity"/>
    <property type="evidence" value="ECO:0007669"/>
    <property type="project" value="InterPro"/>
</dbReference>
<keyword evidence="11 14" id="KW-1133">Transmembrane helix</keyword>
<keyword evidence="5" id="KW-0121">Carboxypeptidase</keyword>
<evidence type="ECO:0000259" key="16">
    <source>
        <dbReference type="Pfam" id="PF03717"/>
    </source>
</evidence>
<dbReference type="GO" id="GO:0006508">
    <property type="term" value="P:proteolysis"/>
    <property type="evidence" value="ECO:0007669"/>
    <property type="project" value="UniProtKB-KW"/>
</dbReference>
<evidence type="ECO:0000256" key="7">
    <source>
        <dbReference type="ARBA" id="ARBA00022692"/>
    </source>
</evidence>
<gene>
    <name evidence="17" type="ORF">OY14_03595</name>
</gene>
<keyword evidence="8" id="KW-0378">Hydrolase</keyword>
<evidence type="ECO:0000256" key="10">
    <source>
        <dbReference type="ARBA" id="ARBA00022984"/>
    </source>
</evidence>
<dbReference type="Gene3D" id="3.40.710.10">
    <property type="entry name" value="DD-peptidase/beta-lactamase superfamily"/>
    <property type="match status" value="1"/>
</dbReference>
<sequence>MGIITNFRYKFGILFLIAVMLFYLAILFQMQIGKHLFYDREANVFLSRLEKINASRGEILDSNSNILANNLTMFVLKISLQQYYNMPVATRNEMIDFLSSTLDIDKSIILSKLQEPGGYLKDVEIIELTPKMLFKISEKKFYYPALLWTYSFKRNYLVDDSYSHSIGYVGKINQRELRTFYNVSGYDNTSTIGKLGIEQVYDNYIRGKEGLIKYKVDSKERRIDDGSIIRNMTPGNDVVLNINKDIQDLTKNALGKRHGAIVVLKPSTGAVLALHNYPYYSMTDVYNKYNKEDYSFLNKAVQSVYPPASIFKLVVAAAILEEGVIDKDRKIYCPGYFKVGNRIFHCWKPGGHGYVNLEEAVAHSSNVYFYTLGLKYLGVDKIRKYAKEFGFGEKTEIDLPNEVSGLLPSPGWKEKTFNQPWVGGDTVNFSIGQGFLNATPMQIVNMVAMIANEGVVYKPRIVNKILKGGTNEVLLENKPEILRKTSLISKSTFKLLKKYMRSVVTYGTAKYAVITKAVKVGGKTGTGQTGIDGFENSSFVGLAPYNGPVNNQIIVFSLVEAKSNIDWWPAKSTDLIMQGIFANQSYEDLLKDYRPWYIR</sequence>
<feature type="domain" description="Penicillin-binding protein transpeptidase" evidence="15">
    <location>
        <begin position="259"/>
        <end position="549"/>
    </location>
</feature>
<keyword evidence="10" id="KW-0573">Peptidoglycan synthesis</keyword>
<evidence type="ECO:0000256" key="2">
    <source>
        <dbReference type="ARBA" id="ARBA00004236"/>
    </source>
</evidence>
<accession>A0A0A7V2R6</accession>
<dbReference type="GO" id="GO:0008360">
    <property type="term" value="P:regulation of cell shape"/>
    <property type="evidence" value="ECO:0007669"/>
    <property type="project" value="UniProtKB-KW"/>
</dbReference>
<keyword evidence="12 14" id="KW-0472">Membrane</keyword>
<dbReference type="InterPro" id="IPR005311">
    <property type="entry name" value="PBP_dimer"/>
</dbReference>
<dbReference type="InterPro" id="IPR012338">
    <property type="entry name" value="Beta-lactam/transpept-like"/>
</dbReference>
<dbReference type="Proteomes" id="UP000030940">
    <property type="component" value="Chromosome"/>
</dbReference>
<dbReference type="GO" id="GO:0009252">
    <property type="term" value="P:peptidoglycan biosynthetic process"/>
    <property type="evidence" value="ECO:0007669"/>
    <property type="project" value="UniProtKB-KW"/>
</dbReference>
<evidence type="ECO:0000256" key="12">
    <source>
        <dbReference type="ARBA" id="ARBA00023136"/>
    </source>
</evidence>
<dbReference type="Gene3D" id="3.90.1310.10">
    <property type="entry name" value="Penicillin-binding protein 2a (Domain 2)"/>
    <property type="match status" value="1"/>
</dbReference>
<dbReference type="GO" id="GO:0008658">
    <property type="term" value="F:penicillin binding"/>
    <property type="evidence" value="ECO:0007669"/>
    <property type="project" value="InterPro"/>
</dbReference>
<feature type="domain" description="Penicillin-binding protein dimerisation" evidence="16">
    <location>
        <begin position="51"/>
        <end position="224"/>
    </location>
</feature>
<evidence type="ECO:0000256" key="11">
    <source>
        <dbReference type="ARBA" id="ARBA00022989"/>
    </source>
</evidence>
<protein>
    <submittedName>
        <fullName evidence="17">Penicillin-binding protein</fullName>
    </submittedName>
</protein>
<comment type="subcellular location">
    <subcellularLocation>
        <location evidence="2">Cell membrane</location>
    </subcellularLocation>
    <subcellularLocation>
        <location evidence="1">Membrane</location>
        <topology evidence="1">Single-pass membrane protein</topology>
    </subcellularLocation>
</comment>
<dbReference type="AlphaFoldDB" id="A0A0A7V2R6"/>
<reference evidence="17 18" key="1">
    <citation type="journal article" date="2015" name="Genome Announc.">
        <title>Genome Sequence of Borrelia chilensis VA1, a South American Member of the Lyme Borreliosis Group.</title>
        <authorList>
            <person name="Huang W."/>
            <person name="Ojaimi C."/>
            <person name="Fallon J.T."/>
            <person name="Travisany D."/>
            <person name="Maass A."/>
            <person name="Ivanova L."/>
            <person name="Tomova A."/>
            <person name="Gonzalez-Acuna D."/>
            <person name="Godfrey H.P."/>
            <person name="Cabello F.C."/>
        </authorList>
    </citation>
    <scope>NUCLEOTIDE SEQUENCE [LARGE SCALE GENOMIC DNA]</scope>
    <source>
        <strain evidence="17 18">VA1</strain>
    </source>
</reference>
<keyword evidence="3" id="KW-1003">Cell membrane</keyword>